<dbReference type="STRING" id="1395513.P343_12475"/>
<evidence type="ECO:0000313" key="2">
    <source>
        <dbReference type="Proteomes" id="UP000018296"/>
    </source>
</evidence>
<evidence type="ECO:0000313" key="1">
    <source>
        <dbReference type="EMBL" id="EST11403.1"/>
    </source>
</evidence>
<dbReference type="AlphaFoldDB" id="V6IVW3"/>
<keyword evidence="2" id="KW-1185">Reference proteome</keyword>
<comment type="caution">
    <text evidence="1">The sequence shown here is derived from an EMBL/GenBank/DDBJ whole genome shotgun (WGS) entry which is preliminary data.</text>
</comment>
<dbReference type="Proteomes" id="UP000018296">
    <property type="component" value="Unassembled WGS sequence"/>
</dbReference>
<proteinExistence type="predicted"/>
<gene>
    <name evidence="1" type="ORF">P343_12475</name>
</gene>
<name>V6IVW3_9BACL</name>
<sequence>MSVEPKLVEHLTNIGCTKQWRFVPEIKTTEQLWVNFKRILEKNNPDKLNQLNS</sequence>
<dbReference type="EMBL" id="AWTC01000012">
    <property type="protein sequence ID" value="EST11403.1"/>
    <property type="molecule type" value="Genomic_DNA"/>
</dbReference>
<protein>
    <submittedName>
        <fullName evidence="1">Uncharacterized protein</fullName>
    </submittedName>
</protein>
<dbReference type="PATRIC" id="fig|1395513.3.peg.2531"/>
<accession>V6IVW3</accession>
<reference evidence="1 2" key="1">
    <citation type="journal article" date="2013" name="Genome Announc.">
        <title>Genome Sequence of Sporolactobacillus laevolacticus DSM442, an Efficient Polymer-Grade D-Lactate Producer from Agricultural Waste Cottonseed as a Nitrogen Source.</title>
        <authorList>
            <person name="Wang H."/>
            <person name="Wang L."/>
            <person name="Ju J."/>
            <person name="Yu B."/>
            <person name="Ma Y."/>
        </authorList>
    </citation>
    <scope>NUCLEOTIDE SEQUENCE [LARGE SCALE GENOMIC DNA]</scope>
    <source>
        <strain evidence="1 2">DSM 442</strain>
    </source>
</reference>
<organism evidence="1 2">
    <name type="scientific">Sporolactobacillus laevolacticus DSM 442</name>
    <dbReference type="NCBI Taxonomy" id="1395513"/>
    <lineage>
        <taxon>Bacteria</taxon>
        <taxon>Bacillati</taxon>
        <taxon>Bacillota</taxon>
        <taxon>Bacilli</taxon>
        <taxon>Bacillales</taxon>
        <taxon>Sporolactobacillaceae</taxon>
        <taxon>Sporolactobacillus</taxon>
    </lineage>
</organism>